<protein>
    <submittedName>
        <fullName evidence="4">Glycosyltransferase family 1 protein</fullName>
    </submittedName>
</protein>
<evidence type="ECO:0000313" key="5">
    <source>
        <dbReference type="Proteomes" id="UP000290365"/>
    </source>
</evidence>
<name>A0A4P6K0N7_KTERU</name>
<feature type="region of interest" description="Disordered" evidence="1">
    <location>
        <begin position="386"/>
        <end position="412"/>
    </location>
</feature>
<feature type="compositionally biased region" description="Basic and acidic residues" evidence="1">
    <location>
        <begin position="391"/>
        <end position="403"/>
    </location>
</feature>
<dbReference type="AlphaFoldDB" id="A0A4P6K0N7"/>
<sequence length="412" mass="46547">MKLLQVVWNFPATVMHPFEMYYFYWPVREAVLRGWDAEVLTFQVNEQQPAEEIIDGIYVRRCPAGRRKGRPFSRAFIQALLTTDADVIHCHGYGEGRSELAILLARMRGLPLIFSPHFHVYPYRRPLRDLYDKYPGRLFFNLSQRVIVFTEYTRQQLCALGVAEQRLRVVPHVSRPEIFADAPSRQEAEHILRAAGISGDPLILGVGQLIERKGWDYTVRCLPAIVKHFPEASLLIVGPSQPAEPAFRQDLLRLADELGVSKHLKILQDNSPEFIRAAYQGATLLTHPSFVESFGMVLLEALTAGLPVVAHNGSGIPCIIDDGITGYVLDVHNVPEYAQALLKLLSDPGLRQRMSTAGQRQAQTRFGQAEIAQRLFDIYEEVAHLPYSPPDRTERQDVRDSRQDASSVPDSV</sequence>
<dbReference type="SUPFAM" id="SSF53756">
    <property type="entry name" value="UDP-Glycosyltransferase/glycogen phosphorylase"/>
    <property type="match status" value="1"/>
</dbReference>
<dbReference type="PANTHER" id="PTHR45947:SF3">
    <property type="entry name" value="SULFOQUINOVOSYL TRANSFERASE SQD2"/>
    <property type="match status" value="1"/>
</dbReference>
<accession>A0A4P6K0N7</accession>
<dbReference type="Proteomes" id="UP000290365">
    <property type="component" value="Chromosome"/>
</dbReference>
<dbReference type="CDD" id="cd03801">
    <property type="entry name" value="GT4_PimA-like"/>
    <property type="match status" value="1"/>
</dbReference>
<dbReference type="KEGG" id="kbs:EPA93_39565"/>
<dbReference type="Gene3D" id="3.40.50.2000">
    <property type="entry name" value="Glycogen Phosphorylase B"/>
    <property type="match status" value="2"/>
</dbReference>
<keyword evidence="5" id="KW-1185">Reference proteome</keyword>
<keyword evidence="4" id="KW-0808">Transferase</keyword>
<dbReference type="InterPro" id="IPR001296">
    <property type="entry name" value="Glyco_trans_1"/>
</dbReference>
<evidence type="ECO:0000256" key="1">
    <source>
        <dbReference type="SAM" id="MobiDB-lite"/>
    </source>
</evidence>
<dbReference type="RefSeq" id="WP_129892809.1">
    <property type="nucleotide sequence ID" value="NZ_CP035758.1"/>
</dbReference>
<proteinExistence type="predicted"/>
<dbReference type="InterPro" id="IPR028098">
    <property type="entry name" value="Glyco_trans_4-like_N"/>
</dbReference>
<feature type="domain" description="Glycosyltransferase subfamily 4-like N-terminal" evidence="3">
    <location>
        <begin position="29"/>
        <end position="172"/>
    </location>
</feature>
<evidence type="ECO:0000259" key="2">
    <source>
        <dbReference type="Pfam" id="PF00534"/>
    </source>
</evidence>
<dbReference type="Pfam" id="PF00534">
    <property type="entry name" value="Glycos_transf_1"/>
    <property type="match status" value="1"/>
</dbReference>
<gene>
    <name evidence="4" type="ORF">EPA93_39565</name>
</gene>
<dbReference type="PANTHER" id="PTHR45947">
    <property type="entry name" value="SULFOQUINOVOSYL TRANSFERASE SQD2"/>
    <property type="match status" value="1"/>
</dbReference>
<evidence type="ECO:0000313" key="4">
    <source>
        <dbReference type="EMBL" id="QBD81748.1"/>
    </source>
</evidence>
<dbReference type="OrthoDB" id="9795068at2"/>
<evidence type="ECO:0000259" key="3">
    <source>
        <dbReference type="Pfam" id="PF13439"/>
    </source>
</evidence>
<organism evidence="4 5">
    <name type="scientific">Ktedonosporobacter rubrisoli</name>
    <dbReference type="NCBI Taxonomy" id="2509675"/>
    <lineage>
        <taxon>Bacteria</taxon>
        <taxon>Bacillati</taxon>
        <taxon>Chloroflexota</taxon>
        <taxon>Ktedonobacteria</taxon>
        <taxon>Ktedonobacterales</taxon>
        <taxon>Ktedonosporobacteraceae</taxon>
        <taxon>Ktedonosporobacter</taxon>
    </lineage>
</organism>
<dbReference type="GO" id="GO:0016758">
    <property type="term" value="F:hexosyltransferase activity"/>
    <property type="evidence" value="ECO:0007669"/>
    <property type="project" value="TreeGrafter"/>
</dbReference>
<feature type="domain" description="Glycosyl transferase family 1" evidence="2">
    <location>
        <begin position="198"/>
        <end position="360"/>
    </location>
</feature>
<dbReference type="EMBL" id="CP035758">
    <property type="protein sequence ID" value="QBD81748.1"/>
    <property type="molecule type" value="Genomic_DNA"/>
</dbReference>
<dbReference type="InterPro" id="IPR050194">
    <property type="entry name" value="Glycosyltransferase_grp1"/>
</dbReference>
<dbReference type="Pfam" id="PF13439">
    <property type="entry name" value="Glyco_transf_4"/>
    <property type="match status" value="1"/>
</dbReference>
<reference evidence="4 5" key="1">
    <citation type="submission" date="2019-01" db="EMBL/GenBank/DDBJ databases">
        <title>Ktedonosporobacter rubrisoli SCAWS-G2.</title>
        <authorList>
            <person name="Huang Y."/>
            <person name="Yan B."/>
        </authorList>
    </citation>
    <scope>NUCLEOTIDE SEQUENCE [LARGE SCALE GENOMIC DNA]</scope>
    <source>
        <strain evidence="4 5">SCAWS-G2</strain>
    </source>
</reference>